<evidence type="ECO:0000256" key="3">
    <source>
        <dbReference type="ARBA" id="ARBA00022679"/>
    </source>
</evidence>
<dbReference type="PANTHER" id="PTHR43178">
    <property type="entry name" value="DIHYDROLIPOAMIDE ACETYLTRANSFERASE COMPONENT OF PYRUVATE DEHYDROGENASE COMPLEX"/>
    <property type="match status" value="1"/>
</dbReference>
<dbReference type="InterPro" id="IPR036625">
    <property type="entry name" value="E3-bd_dom_sf"/>
</dbReference>
<feature type="compositionally biased region" description="Low complexity" evidence="7">
    <location>
        <begin position="279"/>
        <end position="314"/>
    </location>
</feature>
<accession>A0ABT7SBS3</accession>
<keyword evidence="3 6" id="KW-0808">Transferase</keyword>
<evidence type="ECO:0000256" key="2">
    <source>
        <dbReference type="ARBA" id="ARBA00007317"/>
    </source>
</evidence>
<dbReference type="NCBIfam" id="TIGR02927">
    <property type="entry name" value="SucB_Actino"/>
    <property type="match status" value="1"/>
</dbReference>
<feature type="domain" description="Peripheral subunit-binding (PSBD)" evidence="9">
    <location>
        <begin position="320"/>
        <end position="357"/>
    </location>
</feature>
<dbReference type="EC" id="2.3.1.-" evidence="6"/>
<feature type="region of interest" description="Disordered" evidence="7">
    <location>
        <begin position="261"/>
        <end position="316"/>
    </location>
</feature>
<dbReference type="InterPro" id="IPR003016">
    <property type="entry name" value="2-oxoA_DH_lipoyl-BS"/>
</dbReference>
<dbReference type="RefSeq" id="WP_289453154.1">
    <property type="nucleotide sequence ID" value="NZ_JAUCGQ010000001.1"/>
</dbReference>
<dbReference type="Gene3D" id="2.40.50.100">
    <property type="match status" value="2"/>
</dbReference>
<comment type="caution">
    <text evidence="10">The sequence shown here is derived from an EMBL/GenBank/DDBJ whole genome shotgun (WGS) entry which is preliminary data.</text>
</comment>
<proteinExistence type="inferred from homology"/>
<comment type="similarity">
    <text evidence="2 6">Belongs to the 2-oxoacid dehydrogenase family.</text>
</comment>
<feature type="region of interest" description="Disordered" evidence="7">
    <location>
        <begin position="367"/>
        <end position="388"/>
    </location>
</feature>
<dbReference type="Gene3D" id="4.10.320.10">
    <property type="entry name" value="E3-binding domain"/>
    <property type="match status" value="1"/>
</dbReference>
<feature type="region of interest" description="Disordered" evidence="7">
    <location>
        <begin position="79"/>
        <end position="154"/>
    </location>
</feature>
<evidence type="ECO:0000256" key="1">
    <source>
        <dbReference type="ARBA" id="ARBA00001938"/>
    </source>
</evidence>
<evidence type="ECO:0000256" key="7">
    <source>
        <dbReference type="SAM" id="MobiDB-lite"/>
    </source>
</evidence>
<evidence type="ECO:0000313" key="10">
    <source>
        <dbReference type="EMBL" id="MDM7853635.1"/>
    </source>
</evidence>
<evidence type="ECO:0000259" key="8">
    <source>
        <dbReference type="PROSITE" id="PS50968"/>
    </source>
</evidence>
<dbReference type="InterPro" id="IPR011053">
    <property type="entry name" value="Single_hybrid_motif"/>
</dbReference>
<dbReference type="InterPro" id="IPR014276">
    <property type="entry name" value="2-oxoglutarate_DH_E2"/>
</dbReference>
<feature type="compositionally biased region" description="Pro residues" evidence="7">
    <location>
        <begin position="268"/>
        <end position="278"/>
    </location>
</feature>
<gene>
    <name evidence="10" type="primary">sucB</name>
    <name evidence="10" type="ORF">QRT04_01710</name>
</gene>
<comment type="cofactor">
    <cofactor evidence="1 6">
        <name>(R)-lipoate</name>
        <dbReference type="ChEBI" id="CHEBI:83088"/>
    </cofactor>
</comment>
<dbReference type="CDD" id="cd06849">
    <property type="entry name" value="lipoyl_domain"/>
    <property type="match status" value="2"/>
</dbReference>
<feature type="domain" description="Lipoyl-binding" evidence="8">
    <location>
        <begin position="152"/>
        <end position="227"/>
    </location>
</feature>
<dbReference type="SUPFAM" id="SSF51230">
    <property type="entry name" value="Single hybrid motif"/>
    <property type="match status" value="2"/>
</dbReference>
<protein>
    <recommendedName>
        <fullName evidence="6">Dihydrolipoamide acetyltransferase component of pyruvate dehydrogenase complex</fullName>
        <ecNumber evidence="6">2.3.1.-</ecNumber>
    </recommendedName>
</protein>
<dbReference type="InterPro" id="IPR023213">
    <property type="entry name" value="CAT-like_dom_sf"/>
</dbReference>
<dbReference type="Pfam" id="PF00198">
    <property type="entry name" value="2-oxoacid_dh"/>
    <property type="match status" value="1"/>
</dbReference>
<dbReference type="SUPFAM" id="SSF47005">
    <property type="entry name" value="Peripheral subunit-binding domain of 2-oxo acid dehydrogenase complex"/>
    <property type="match status" value="1"/>
</dbReference>
<feature type="compositionally biased region" description="Low complexity" evidence="7">
    <location>
        <begin position="367"/>
        <end position="382"/>
    </location>
</feature>
<feature type="compositionally biased region" description="Low complexity" evidence="7">
    <location>
        <begin position="82"/>
        <end position="125"/>
    </location>
</feature>
<name>A0ABT7SBS3_9CELL</name>
<sequence length="623" mass="63019">MSENVQLPALGESVTEGTVTRWLKNVGDRVEVDEPLLEISTDKVDTEIPSPFAGVLEQILVQEDETVEVGATLAVIGSGDGASSAPAEAAPAAPAQEQAPAEPAQTEQAPAEESAAEAEPAQQSPEAHEAAAEAPDAEASAPQTPAAGGGEGEQVTLPALGESVTEGTVTRWLKAVGDDVAVDEPLLEISTDKVDTEIPSPFAGTLLQILVQEDETAQVGAPLAVIGAGGSAPAAEQAPAAEAPAAPAAAQPAPVPAPVAAPVAAAPAPEPQTAPEPAPAQEAEPQAAPAQAAPAQAAPAQAAPAPAAQPAAAPSASGSYLTPLVRKLAAEKGVDVATLTGTGVGGRIRKEDVLEAAAQAEAAKAAPAAPAAPAAKAPAAPAVSPLRGTTEKASRLRKIIAERMVEALHEQAQLTTVVEVDVTKIARLRARAKADFQAREGVNLTFLPFFVQAAIEALKTYPKVNGLLEGDTITYHGQENVGIAVDTERGLVVPVIRDAGDLNLAGLARKIADLAGRTRANKVTPDELSGATFTVTNTGSGGAIIDTPIVPGGTSAILGTGAIVKRPVVVKDADGEEVIAIRSMCYLCLSYDHRLVDGADASRYLSAVKARLEEGAFESELGL</sequence>
<evidence type="ECO:0000259" key="9">
    <source>
        <dbReference type="PROSITE" id="PS51826"/>
    </source>
</evidence>
<organism evidence="10 11">
    <name type="scientific">Cellulomonas alba</name>
    <dbReference type="NCBI Taxonomy" id="3053467"/>
    <lineage>
        <taxon>Bacteria</taxon>
        <taxon>Bacillati</taxon>
        <taxon>Actinomycetota</taxon>
        <taxon>Actinomycetes</taxon>
        <taxon>Micrococcales</taxon>
        <taxon>Cellulomonadaceae</taxon>
        <taxon>Cellulomonas</taxon>
    </lineage>
</organism>
<dbReference type="Gene3D" id="3.30.559.10">
    <property type="entry name" value="Chloramphenicol acetyltransferase-like domain"/>
    <property type="match status" value="1"/>
</dbReference>
<evidence type="ECO:0000256" key="4">
    <source>
        <dbReference type="ARBA" id="ARBA00022823"/>
    </source>
</evidence>
<feature type="domain" description="Lipoyl-binding" evidence="8">
    <location>
        <begin position="2"/>
        <end position="77"/>
    </location>
</feature>
<dbReference type="PANTHER" id="PTHR43178:SF5">
    <property type="entry name" value="LIPOAMIDE ACYLTRANSFERASE COMPONENT OF BRANCHED-CHAIN ALPHA-KETO ACID DEHYDROGENASE COMPLEX, MITOCHONDRIAL"/>
    <property type="match status" value="1"/>
</dbReference>
<dbReference type="Pfam" id="PF02817">
    <property type="entry name" value="E3_binding"/>
    <property type="match status" value="1"/>
</dbReference>
<evidence type="ECO:0000256" key="5">
    <source>
        <dbReference type="ARBA" id="ARBA00023315"/>
    </source>
</evidence>
<evidence type="ECO:0000256" key="6">
    <source>
        <dbReference type="RuleBase" id="RU003423"/>
    </source>
</evidence>
<reference evidence="10 11" key="1">
    <citation type="submission" date="2023-06" db="EMBL/GenBank/DDBJ databases">
        <title>Cellulomonas sp. MW4 Whole genome sequence.</title>
        <authorList>
            <person name="Park S."/>
        </authorList>
    </citation>
    <scope>NUCLEOTIDE SEQUENCE [LARGE SCALE GENOMIC DNA]</scope>
    <source>
        <strain evidence="10 11">MW4</strain>
    </source>
</reference>
<feature type="compositionally biased region" description="Low complexity" evidence="7">
    <location>
        <begin position="132"/>
        <end position="143"/>
    </location>
</feature>
<keyword evidence="5 6" id="KW-0012">Acyltransferase</keyword>
<dbReference type="InterPro" id="IPR004167">
    <property type="entry name" value="PSBD"/>
</dbReference>
<dbReference type="PROSITE" id="PS50968">
    <property type="entry name" value="BIOTINYL_LIPOYL"/>
    <property type="match status" value="2"/>
</dbReference>
<dbReference type="Proteomes" id="UP001529338">
    <property type="component" value="Unassembled WGS sequence"/>
</dbReference>
<dbReference type="PROSITE" id="PS00189">
    <property type="entry name" value="LIPOYL"/>
    <property type="match status" value="2"/>
</dbReference>
<dbReference type="Pfam" id="PF00364">
    <property type="entry name" value="Biotin_lipoyl"/>
    <property type="match status" value="2"/>
</dbReference>
<dbReference type="InterPro" id="IPR050743">
    <property type="entry name" value="2-oxoacid_DH_E2_comp"/>
</dbReference>
<dbReference type="EMBL" id="JAUCGQ010000001">
    <property type="protein sequence ID" value="MDM7853635.1"/>
    <property type="molecule type" value="Genomic_DNA"/>
</dbReference>
<keyword evidence="4 6" id="KW-0450">Lipoyl</keyword>
<keyword evidence="11" id="KW-1185">Reference proteome</keyword>
<dbReference type="SUPFAM" id="SSF52777">
    <property type="entry name" value="CoA-dependent acyltransferases"/>
    <property type="match status" value="1"/>
</dbReference>
<dbReference type="PROSITE" id="PS51826">
    <property type="entry name" value="PSBD"/>
    <property type="match status" value="1"/>
</dbReference>
<evidence type="ECO:0000313" key="11">
    <source>
        <dbReference type="Proteomes" id="UP001529338"/>
    </source>
</evidence>
<dbReference type="InterPro" id="IPR001078">
    <property type="entry name" value="2-oxoacid_DH_actylTfrase"/>
</dbReference>
<dbReference type="InterPro" id="IPR000089">
    <property type="entry name" value="Biotin_lipoyl"/>
</dbReference>